<dbReference type="InterPro" id="IPR013785">
    <property type="entry name" value="Aldolase_TIM"/>
</dbReference>
<sequence length="304" mass="34748">MKGLSIHLTDTCNNSCIFCVVDSHKEREELVRTKLIFKFLEDNKNKGYEVVNIHGGEPTIAPNFFEVLEKIKECGYLGVSLQTNARALSEEKFAKRCVDLGVNLFVVSVHSNNREIKSQICGAEEDCLDQVIQGIKNVKKLGAKVRTNTVVCKQNYKDLKDIIEFNTKELKVDHINISAIHPTGKAFKNFHDVTPRLTEIIPYVKESVDLVANYGTVVTLEGFPPCILGEHSKYLIQWEDIHYKLLYHSIILQDYDNFMEGKTRQQGKICVGCDRNQKCGGIYNEYIQFYGWEEFEKESQPVVV</sequence>
<evidence type="ECO:0000313" key="1">
    <source>
        <dbReference type="EMBL" id="QAX89068.1"/>
    </source>
</evidence>
<accession>A0A411AMD7</accession>
<dbReference type="PANTHER" id="PTHR11228:SF34">
    <property type="entry name" value="TUNGSTEN-CONTAINING ALDEHYDE FERREDOXIN OXIDOREDUCTASE COFACTOR MODIFYING PROTEIN"/>
    <property type="match status" value="1"/>
</dbReference>
<dbReference type="InterPro" id="IPR058240">
    <property type="entry name" value="rSAM_sf"/>
</dbReference>
<dbReference type="EMBL" id="MK285071">
    <property type="protein sequence ID" value="QAX89068.1"/>
    <property type="molecule type" value="Genomic_DNA"/>
</dbReference>
<dbReference type="SFLD" id="SFLDS00029">
    <property type="entry name" value="Radical_SAM"/>
    <property type="match status" value="1"/>
</dbReference>
<dbReference type="Gene3D" id="3.20.20.70">
    <property type="entry name" value="Aldolase class I"/>
    <property type="match status" value="1"/>
</dbReference>
<dbReference type="InterPro" id="IPR050377">
    <property type="entry name" value="Radical_SAM_PqqE_MftC-like"/>
</dbReference>
<dbReference type="AlphaFoldDB" id="A0A411AMD7"/>
<gene>
    <name evidence="1" type="primary">pqqE</name>
    <name evidence="1" type="ORF">pCPNY83906550-1_00053</name>
</gene>
<dbReference type="PANTHER" id="PTHR11228">
    <property type="entry name" value="RADICAL SAM DOMAIN PROTEIN"/>
    <property type="match status" value="1"/>
</dbReference>
<dbReference type="CDD" id="cd01335">
    <property type="entry name" value="Radical_SAM"/>
    <property type="match status" value="1"/>
</dbReference>
<dbReference type="GO" id="GO:0051536">
    <property type="term" value="F:iron-sulfur cluster binding"/>
    <property type="evidence" value="ECO:0007669"/>
    <property type="project" value="InterPro"/>
</dbReference>
<name>A0A411AMD7_CLOPF</name>
<protein>
    <submittedName>
        <fullName evidence="1">Coenzyme PQQ synthesis protein E</fullName>
    </submittedName>
</protein>
<reference evidence="1" key="1">
    <citation type="submission" date="2018-12" db="EMBL/GenBank/DDBJ databases">
        <title>Identification of novel toxin homologs and associated mobile genetic elements in Clostridium perfringens.</title>
        <authorList>
            <person name="Moore R.J."/>
            <person name="Lacey J.A."/>
            <person name="Johanesen P.A."/>
            <person name="Lyras D."/>
        </authorList>
    </citation>
    <scope>NUCLEOTIDE SEQUENCE</scope>
    <source>
        <strain evidence="1">NY83906550</strain>
        <plasmid evidence="1">pCPNY83906550-1</plasmid>
    </source>
</reference>
<dbReference type="Pfam" id="PF04055">
    <property type="entry name" value="Radical_SAM"/>
    <property type="match status" value="1"/>
</dbReference>
<dbReference type="SMART" id="SM00729">
    <property type="entry name" value="Elp3"/>
    <property type="match status" value="1"/>
</dbReference>
<dbReference type="GO" id="GO:0003824">
    <property type="term" value="F:catalytic activity"/>
    <property type="evidence" value="ECO:0007669"/>
    <property type="project" value="InterPro"/>
</dbReference>
<proteinExistence type="predicted"/>
<geneLocation type="plasmid" evidence="1">
    <name>pCPNY83906550-1</name>
</geneLocation>
<dbReference type="SFLD" id="SFLDG01067">
    <property type="entry name" value="SPASM/twitch_domain_containing"/>
    <property type="match status" value="1"/>
</dbReference>
<dbReference type="RefSeq" id="WP_195961845.1">
    <property type="nucleotide sequence ID" value="NZ_CATNXF010000013.1"/>
</dbReference>
<dbReference type="InterPro" id="IPR007197">
    <property type="entry name" value="rSAM"/>
</dbReference>
<dbReference type="PROSITE" id="PS51918">
    <property type="entry name" value="RADICAL_SAM"/>
    <property type="match status" value="1"/>
</dbReference>
<organism evidence="1">
    <name type="scientific">Clostridium perfringens</name>
    <dbReference type="NCBI Taxonomy" id="1502"/>
    <lineage>
        <taxon>Bacteria</taxon>
        <taxon>Bacillati</taxon>
        <taxon>Bacillota</taxon>
        <taxon>Clostridia</taxon>
        <taxon>Eubacteriales</taxon>
        <taxon>Clostridiaceae</taxon>
        <taxon>Clostridium</taxon>
    </lineage>
</organism>
<dbReference type="SUPFAM" id="SSF102114">
    <property type="entry name" value="Radical SAM enzymes"/>
    <property type="match status" value="1"/>
</dbReference>
<dbReference type="InterPro" id="IPR006638">
    <property type="entry name" value="Elp3/MiaA/NifB-like_rSAM"/>
</dbReference>
<keyword evidence="1" id="KW-0614">Plasmid</keyword>